<dbReference type="FunFam" id="2.130.10.10:FF:000924">
    <property type="entry name" value="Dynein intermediate chain 3"/>
    <property type="match status" value="1"/>
</dbReference>
<comment type="similarity">
    <text evidence="2">Belongs to the dynein intermediate chain family.</text>
</comment>
<dbReference type="InterPro" id="IPR050687">
    <property type="entry name" value="Dynein_IC"/>
</dbReference>
<evidence type="ECO:0000256" key="3">
    <source>
        <dbReference type="ARBA" id="ARBA00022490"/>
    </source>
</evidence>
<reference evidence="13" key="1">
    <citation type="submission" date="2021-01" db="EMBL/GenBank/DDBJ databases">
        <authorList>
            <consortium name="Genoscope - CEA"/>
            <person name="William W."/>
        </authorList>
    </citation>
    <scope>NUCLEOTIDE SEQUENCE</scope>
</reference>
<evidence type="ECO:0000256" key="8">
    <source>
        <dbReference type="ARBA" id="ARBA00023069"/>
    </source>
</evidence>
<evidence type="ECO:0000256" key="6">
    <source>
        <dbReference type="ARBA" id="ARBA00022737"/>
    </source>
</evidence>
<organism evidence="13 14">
    <name type="scientific">Paramecium primaurelia</name>
    <dbReference type="NCBI Taxonomy" id="5886"/>
    <lineage>
        <taxon>Eukaryota</taxon>
        <taxon>Sar</taxon>
        <taxon>Alveolata</taxon>
        <taxon>Ciliophora</taxon>
        <taxon>Intramacronucleata</taxon>
        <taxon>Oligohymenophorea</taxon>
        <taxon>Peniculida</taxon>
        <taxon>Parameciidae</taxon>
        <taxon>Paramecium</taxon>
    </lineage>
</organism>
<evidence type="ECO:0000256" key="10">
    <source>
        <dbReference type="ARBA" id="ARBA00023212"/>
    </source>
</evidence>
<keyword evidence="3" id="KW-0963">Cytoplasm</keyword>
<dbReference type="Proteomes" id="UP000688137">
    <property type="component" value="Unassembled WGS sequence"/>
</dbReference>
<evidence type="ECO:0000256" key="11">
    <source>
        <dbReference type="ARBA" id="ARBA00023273"/>
    </source>
</evidence>
<dbReference type="InterPro" id="IPR001680">
    <property type="entry name" value="WD40_rpt"/>
</dbReference>
<proteinExistence type="inferred from homology"/>
<sequence length="682" mass="77186">MADYYTYQRKRRDLGKPCNFQDSEIKIAGYTKTVAVIPNYVKRNPNHIDLDNIAEYSEHSVNTERVSTGDKVMYHKEGGWPAGIDPMEQQDQNKYRRRFEKDAAFAVAVKELSTTVEKCILQNNQIDLFEEYFLDEESEHQVENLSTKTLMLFKDQSEGVKRSVSEISWHPEGPIKAAVSYAISRFQQMPEGMLKSSFVWDLQNPNNHESELETNSPITNLMYNPKLSDQIGGGCYNGLVAVWDVKRGKQPVLTSPVEKSHHDPITHFQWLFSKTGTECVTTSTDGRVLWWDTRKLNEGPIESLNVTEGLNPNDPMIGATVLEYNTEAGPTKYLIGTEMGSLMVANKKPKKAVEITARYGLESGRHLGPVMSINRSPPNPKFFLTVGDWSAKIWVEDIKTPIMRTKYHGSYLTDGCWSPTRNGVFFLTRKDGWMDVWDYYYRQNEIAFSHKVSETALTCIKINSNGGAHHNAGKLVAIGDQDGTVTLLELCDSLYQLQFREKDVMNEMFDRESRKEKNLEAIKKQQDLMKKVVPKDNKAAQQKWEQRKAELIAEAEQQFSQIVKKDEEAKLNDLSEFSPKAQKKDDKKQQSPKDDDKQQQQGDGGQQQDQQDQGDKDGGEKDGDDGQQKGDDGQQQDGGDGQQQDGDDGQQQDGDDGQQQDGDDGQQKGDDNGDGQKEGEQE</sequence>
<dbReference type="PANTHER" id="PTHR12442:SF7">
    <property type="entry name" value="DYNEIN AXONEMAL INTERMEDIATE CHAIN 2"/>
    <property type="match status" value="1"/>
</dbReference>
<dbReference type="FunFam" id="2.130.10.10:FF:001354">
    <property type="entry name" value="Flagellar outer dynein arm intermediate chain 2"/>
    <property type="match status" value="1"/>
</dbReference>
<keyword evidence="4" id="KW-0853">WD repeat</keyword>
<evidence type="ECO:0000256" key="12">
    <source>
        <dbReference type="SAM" id="MobiDB-lite"/>
    </source>
</evidence>
<keyword evidence="11" id="KW-0966">Cell projection</keyword>
<keyword evidence="10" id="KW-0206">Cytoskeleton</keyword>
<dbReference type="GO" id="GO:0036157">
    <property type="term" value="C:outer dynein arm"/>
    <property type="evidence" value="ECO:0007669"/>
    <property type="project" value="TreeGrafter"/>
</dbReference>
<dbReference type="GO" id="GO:0045503">
    <property type="term" value="F:dynein light chain binding"/>
    <property type="evidence" value="ECO:0007669"/>
    <property type="project" value="TreeGrafter"/>
</dbReference>
<dbReference type="SMART" id="SM00320">
    <property type="entry name" value="WD40"/>
    <property type="match status" value="5"/>
</dbReference>
<protein>
    <submittedName>
        <fullName evidence="13">Uncharacterized protein</fullName>
    </submittedName>
</protein>
<keyword evidence="8" id="KW-0969">Cilium</keyword>
<gene>
    <name evidence="13" type="ORF">PPRIM_AZ9-3.1.T1460017</name>
</gene>
<keyword evidence="5" id="KW-0493">Microtubule</keyword>
<name>A0A8S1Q5W6_PARPR</name>
<dbReference type="AlphaFoldDB" id="A0A8S1Q5W6"/>
<dbReference type="GO" id="GO:0045504">
    <property type="term" value="F:dynein heavy chain binding"/>
    <property type="evidence" value="ECO:0007669"/>
    <property type="project" value="TreeGrafter"/>
</dbReference>
<accession>A0A8S1Q5W6</accession>
<dbReference type="EMBL" id="CAJJDM010000150">
    <property type="protein sequence ID" value="CAD8110942.1"/>
    <property type="molecule type" value="Genomic_DNA"/>
</dbReference>
<feature type="region of interest" description="Disordered" evidence="12">
    <location>
        <begin position="571"/>
        <end position="682"/>
    </location>
</feature>
<evidence type="ECO:0000256" key="7">
    <source>
        <dbReference type="ARBA" id="ARBA00023017"/>
    </source>
</evidence>
<feature type="compositionally biased region" description="Basic and acidic residues" evidence="12">
    <location>
        <begin position="665"/>
        <end position="682"/>
    </location>
</feature>
<dbReference type="PANTHER" id="PTHR12442">
    <property type="entry name" value="DYNEIN INTERMEDIATE CHAIN"/>
    <property type="match status" value="1"/>
</dbReference>
<evidence type="ECO:0000256" key="1">
    <source>
        <dbReference type="ARBA" id="ARBA00004430"/>
    </source>
</evidence>
<evidence type="ECO:0000256" key="9">
    <source>
        <dbReference type="ARBA" id="ARBA00023175"/>
    </source>
</evidence>
<comment type="caution">
    <text evidence="13">The sequence shown here is derived from an EMBL/GenBank/DDBJ whole genome shotgun (WGS) entry which is preliminary data.</text>
</comment>
<keyword evidence="14" id="KW-1185">Reference proteome</keyword>
<dbReference type="GO" id="GO:0003341">
    <property type="term" value="P:cilium movement"/>
    <property type="evidence" value="ECO:0007669"/>
    <property type="project" value="TreeGrafter"/>
</dbReference>
<keyword evidence="6" id="KW-0677">Repeat</keyword>
<dbReference type="GO" id="GO:0036158">
    <property type="term" value="P:outer dynein arm assembly"/>
    <property type="evidence" value="ECO:0007669"/>
    <property type="project" value="TreeGrafter"/>
</dbReference>
<evidence type="ECO:0000313" key="13">
    <source>
        <dbReference type="EMBL" id="CAD8110942.1"/>
    </source>
</evidence>
<feature type="compositionally biased region" description="Acidic residues" evidence="12">
    <location>
        <begin position="645"/>
        <end position="664"/>
    </location>
</feature>
<feature type="compositionally biased region" description="Basic and acidic residues" evidence="12">
    <location>
        <begin position="582"/>
        <end position="598"/>
    </location>
</feature>
<dbReference type="OMA" id="ACKWWDI"/>
<comment type="subcellular location">
    <subcellularLocation>
        <location evidence="1">Cytoplasm</location>
        <location evidence="1">Cytoskeleton</location>
        <location evidence="1">Cilium axoneme</location>
    </subcellularLocation>
</comment>
<evidence type="ECO:0000313" key="14">
    <source>
        <dbReference type="Proteomes" id="UP000688137"/>
    </source>
</evidence>
<evidence type="ECO:0000256" key="5">
    <source>
        <dbReference type="ARBA" id="ARBA00022701"/>
    </source>
</evidence>
<feature type="compositionally biased region" description="Basic and acidic residues" evidence="12">
    <location>
        <begin position="613"/>
        <end position="632"/>
    </location>
</feature>
<evidence type="ECO:0000256" key="2">
    <source>
        <dbReference type="ARBA" id="ARBA00011059"/>
    </source>
</evidence>
<dbReference type="GO" id="GO:0005874">
    <property type="term" value="C:microtubule"/>
    <property type="evidence" value="ECO:0007669"/>
    <property type="project" value="UniProtKB-KW"/>
</dbReference>
<evidence type="ECO:0000256" key="4">
    <source>
        <dbReference type="ARBA" id="ARBA00022574"/>
    </source>
</evidence>
<keyword evidence="7" id="KW-0243">Dynein</keyword>
<keyword evidence="9" id="KW-0505">Motor protein</keyword>